<gene>
    <name evidence="1" type="ORF">Mal48_00120</name>
</gene>
<reference evidence="1 2" key="1">
    <citation type="submission" date="2019-02" db="EMBL/GenBank/DDBJ databases">
        <title>Deep-cultivation of Planctomycetes and their phenomic and genomic characterization uncovers novel biology.</title>
        <authorList>
            <person name="Wiegand S."/>
            <person name="Jogler M."/>
            <person name="Boedeker C."/>
            <person name="Pinto D."/>
            <person name="Vollmers J."/>
            <person name="Rivas-Marin E."/>
            <person name="Kohn T."/>
            <person name="Peeters S.H."/>
            <person name="Heuer A."/>
            <person name="Rast P."/>
            <person name="Oberbeckmann S."/>
            <person name="Bunk B."/>
            <person name="Jeske O."/>
            <person name="Meyerdierks A."/>
            <person name="Storesund J.E."/>
            <person name="Kallscheuer N."/>
            <person name="Luecker S."/>
            <person name="Lage O.M."/>
            <person name="Pohl T."/>
            <person name="Merkel B.J."/>
            <person name="Hornburger P."/>
            <person name="Mueller R.-W."/>
            <person name="Bruemmer F."/>
            <person name="Labrenz M."/>
            <person name="Spormann A.M."/>
            <person name="Op den Camp H."/>
            <person name="Overmann J."/>
            <person name="Amann R."/>
            <person name="Jetten M.S.M."/>
            <person name="Mascher T."/>
            <person name="Medema M.H."/>
            <person name="Devos D.P."/>
            <person name="Kaster A.-K."/>
            <person name="Ovreas L."/>
            <person name="Rohde M."/>
            <person name="Galperin M.Y."/>
            <person name="Jogler C."/>
        </authorList>
    </citation>
    <scope>NUCLEOTIDE SEQUENCE [LARGE SCALE GENOMIC DNA]</scope>
    <source>
        <strain evidence="1 2">Mal48</strain>
    </source>
</reference>
<protein>
    <submittedName>
        <fullName evidence="1">Uncharacterized protein</fullName>
    </submittedName>
</protein>
<dbReference type="KEGG" id="tpol:Mal48_00120"/>
<dbReference type="Proteomes" id="UP000315724">
    <property type="component" value="Chromosome"/>
</dbReference>
<evidence type="ECO:0000313" key="2">
    <source>
        <dbReference type="Proteomes" id="UP000315724"/>
    </source>
</evidence>
<evidence type="ECO:0000313" key="1">
    <source>
        <dbReference type="EMBL" id="QDT30785.1"/>
    </source>
</evidence>
<dbReference type="EMBL" id="CP036267">
    <property type="protein sequence ID" value="QDT30785.1"/>
    <property type="molecule type" value="Genomic_DNA"/>
</dbReference>
<keyword evidence="2" id="KW-1185">Reference proteome</keyword>
<name>A0A517QGQ5_9PLAN</name>
<proteinExistence type="predicted"/>
<sequence length="74" mass="8671">MSHIPWTPLTSHDETGLEDRFDKYDGAQRLFETESSQRKESPQALQSLHANHLFPSPWQLQHNPTFMLTHNPMQ</sequence>
<dbReference type="AlphaFoldDB" id="A0A517QGQ5"/>
<organism evidence="1 2">
    <name type="scientific">Thalassoglobus polymorphus</name>
    <dbReference type="NCBI Taxonomy" id="2527994"/>
    <lineage>
        <taxon>Bacteria</taxon>
        <taxon>Pseudomonadati</taxon>
        <taxon>Planctomycetota</taxon>
        <taxon>Planctomycetia</taxon>
        <taxon>Planctomycetales</taxon>
        <taxon>Planctomycetaceae</taxon>
        <taxon>Thalassoglobus</taxon>
    </lineage>
</organism>
<accession>A0A517QGQ5</accession>